<feature type="region of interest" description="Disordered" evidence="1">
    <location>
        <begin position="173"/>
        <end position="221"/>
    </location>
</feature>
<gene>
    <name evidence="2" type="ORF">SAMN06265360_10146</name>
</gene>
<dbReference type="OrthoDB" id="3371160at2"/>
<accession>A0A238UYM1</accession>
<protein>
    <submittedName>
        <fullName evidence="2">Uncharacterized protein</fullName>
    </submittedName>
</protein>
<feature type="compositionally biased region" description="Low complexity" evidence="1">
    <location>
        <begin position="191"/>
        <end position="221"/>
    </location>
</feature>
<organism evidence="2 3">
    <name type="scientific">Haloechinothrix alba</name>
    <dbReference type="NCBI Taxonomy" id="664784"/>
    <lineage>
        <taxon>Bacteria</taxon>
        <taxon>Bacillati</taxon>
        <taxon>Actinomycetota</taxon>
        <taxon>Actinomycetes</taxon>
        <taxon>Pseudonocardiales</taxon>
        <taxon>Pseudonocardiaceae</taxon>
        <taxon>Haloechinothrix</taxon>
    </lineage>
</organism>
<reference evidence="2 3" key="1">
    <citation type="submission" date="2017-06" db="EMBL/GenBank/DDBJ databases">
        <authorList>
            <person name="Kim H.J."/>
            <person name="Triplett B.A."/>
        </authorList>
    </citation>
    <scope>NUCLEOTIDE SEQUENCE [LARGE SCALE GENOMIC DNA]</scope>
    <source>
        <strain evidence="2 3">DSM 45207</strain>
    </source>
</reference>
<evidence type="ECO:0000313" key="2">
    <source>
        <dbReference type="EMBL" id="SNR27275.1"/>
    </source>
</evidence>
<dbReference type="RefSeq" id="WP_089299403.1">
    <property type="nucleotide sequence ID" value="NZ_FZNW01000001.1"/>
</dbReference>
<dbReference type="AlphaFoldDB" id="A0A238UYM1"/>
<proteinExistence type="predicted"/>
<evidence type="ECO:0000256" key="1">
    <source>
        <dbReference type="SAM" id="MobiDB-lite"/>
    </source>
</evidence>
<sequence length="221" mass="22629">MYIDESGGTDEVATSEDMTVTVDGEEYTTEMNLDSSGDGEYDTVLVREEDGARAFVDTDGSGSADEYVELDSQGRPVSVAAYDEASGEWVAVDPGTQAPAADETQTGTDGPMTAEFPDGRIEVGPATVDTDHDGEPDTAVVEEADGTAYYFTDSTGDGQADVAVVVAPDGSSTVLEHTGDGQWIETGESRAPGTTSGSGESGSAASGVAAVDPASGQWVTR</sequence>
<dbReference type="Proteomes" id="UP000198348">
    <property type="component" value="Unassembled WGS sequence"/>
</dbReference>
<evidence type="ECO:0000313" key="3">
    <source>
        <dbReference type="Proteomes" id="UP000198348"/>
    </source>
</evidence>
<name>A0A238UYM1_9PSEU</name>
<dbReference type="InterPro" id="IPR028994">
    <property type="entry name" value="Integrin_alpha_N"/>
</dbReference>
<keyword evidence="3" id="KW-1185">Reference proteome</keyword>
<dbReference type="SUPFAM" id="SSF69318">
    <property type="entry name" value="Integrin alpha N-terminal domain"/>
    <property type="match status" value="1"/>
</dbReference>
<dbReference type="EMBL" id="FZNW01000001">
    <property type="protein sequence ID" value="SNR27275.1"/>
    <property type="molecule type" value="Genomic_DNA"/>
</dbReference>